<dbReference type="CDD" id="cd09992">
    <property type="entry name" value="HDAC_classII"/>
    <property type="match status" value="1"/>
</dbReference>
<dbReference type="InterPro" id="IPR000286">
    <property type="entry name" value="HDACs"/>
</dbReference>
<gene>
    <name evidence="3" type="ORF">B9J77_01585</name>
</gene>
<dbReference type="GO" id="GO:0040029">
    <property type="term" value="P:epigenetic regulation of gene expression"/>
    <property type="evidence" value="ECO:0007669"/>
    <property type="project" value="TreeGrafter"/>
</dbReference>
<dbReference type="InterPro" id="IPR037138">
    <property type="entry name" value="His_deacetylse_dom_sf"/>
</dbReference>
<sequence length="310" mass="34079">MNTGIIYHPDYLKHTMAGHPENAERLLAIMETLEREGMLEATRSIAPRQAKIEEIEYVHSAHYIVRVKSLCERGGGYLDPDTYVLPSSFEIALLAAGGVLAAADAVIEGKVRNALALVRPPGHHALGDRGMGFCIFNNIAIAAKYAQKKYGLKKVLIIDWDVHHGNGTQDIFYCDPSVLFVSFHQYPHYPGTGDSDETGKGDGKGFTLNFPLSWGSEAKDFLRIFNDVLIPRVKSFSPEIVFISAGFDAHIDDPLNNLRLTASDFSQFTDIVKKIAESSAEGRIISVLEGGYNLGYLPQCVLAHLNSLLS</sequence>
<accession>A0A399FZP4</accession>
<dbReference type="EMBL" id="NDHY01000002">
    <property type="protein sequence ID" value="RII00732.1"/>
    <property type="molecule type" value="Genomic_DNA"/>
</dbReference>
<organism evidence="3 4">
    <name type="scientific">candidate division NPL-UPA2 bacterium Unc8</name>
    <dbReference type="NCBI Taxonomy" id="1980939"/>
    <lineage>
        <taxon>Bacteria</taxon>
    </lineage>
</organism>
<dbReference type="InterPro" id="IPR023696">
    <property type="entry name" value="Ureohydrolase_dom_sf"/>
</dbReference>
<evidence type="ECO:0000313" key="3">
    <source>
        <dbReference type="EMBL" id="RII00732.1"/>
    </source>
</evidence>
<dbReference type="Pfam" id="PF00850">
    <property type="entry name" value="Hist_deacetyl"/>
    <property type="match status" value="1"/>
</dbReference>
<comment type="caution">
    <text evidence="3">The sequence shown here is derived from an EMBL/GenBank/DDBJ whole genome shotgun (WGS) entry which is preliminary data.</text>
</comment>
<dbReference type="PANTHER" id="PTHR10625:SF10">
    <property type="entry name" value="HISTONE DEACETYLASE HDAC1"/>
    <property type="match status" value="1"/>
</dbReference>
<dbReference type="PANTHER" id="PTHR10625">
    <property type="entry name" value="HISTONE DEACETYLASE HDAC1-RELATED"/>
    <property type="match status" value="1"/>
</dbReference>
<comment type="similarity">
    <text evidence="1">Belongs to the histone deacetylase family.</text>
</comment>
<dbReference type="SUPFAM" id="SSF52768">
    <property type="entry name" value="Arginase/deacetylase"/>
    <property type="match status" value="1"/>
</dbReference>
<feature type="domain" description="Histone deacetylase" evidence="2">
    <location>
        <begin position="19"/>
        <end position="307"/>
    </location>
</feature>
<dbReference type="GO" id="GO:0004407">
    <property type="term" value="F:histone deacetylase activity"/>
    <property type="evidence" value="ECO:0007669"/>
    <property type="project" value="TreeGrafter"/>
</dbReference>
<dbReference type="InterPro" id="IPR023801">
    <property type="entry name" value="His_deacetylse_dom"/>
</dbReference>
<evidence type="ECO:0000256" key="1">
    <source>
        <dbReference type="ARBA" id="ARBA00005947"/>
    </source>
</evidence>
<reference evidence="3 4" key="1">
    <citation type="submission" date="2018-08" db="EMBL/GenBank/DDBJ databases">
        <title>Draft genome of candidate division NPL-UPA2 bacterium Unc8 that adapted to ultra-basic serpentinizing groundwater.</title>
        <authorList>
            <person name="Ishii S."/>
            <person name="Suzuki S."/>
            <person name="Nealson K.H."/>
        </authorList>
    </citation>
    <scope>NUCLEOTIDE SEQUENCE [LARGE SCALE GENOMIC DNA]</scope>
    <source>
        <strain evidence="3">Unc8</strain>
    </source>
</reference>
<dbReference type="PRINTS" id="PR01270">
    <property type="entry name" value="HDASUPER"/>
</dbReference>
<evidence type="ECO:0000313" key="4">
    <source>
        <dbReference type="Proteomes" id="UP000266287"/>
    </source>
</evidence>
<dbReference type="AlphaFoldDB" id="A0A399FZP4"/>
<protein>
    <submittedName>
        <fullName evidence="3">Histone deacetylase</fullName>
    </submittedName>
</protein>
<name>A0A399FZP4_UNCN2</name>
<proteinExistence type="inferred from homology"/>
<dbReference type="Proteomes" id="UP000266287">
    <property type="component" value="Unassembled WGS sequence"/>
</dbReference>
<evidence type="ECO:0000259" key="2">
    <source>
        <dbReference type="Pfam" id="PF00850"/>
    </source>
</evidence>
<dbReference type="Gene3D" id="3.40.800.20">
    <property type="entry name" value="Histone deacetylase domain"/>
    <property type="match status" value="1"/>
</dbReference>